<proteinExistence type="predicted"/>
<evidence type="ECO:0000313" key="3">
    <source>
        <dbReference type="Proteomes" id="UP000027093"/>
    </source>
</evidence>
<reference evidence="2 3" key="1">
    <citation type="journal article" date="2014" name="Int. J. Syst. Evol. Microbiol.">
        <title>Nitrososphaera viennensis gen. nov., sp. nov., an aerobic and mesophilic, ammonia-oxidizing archaeon from soil and a member of the archaeal phylum Thaumarchaeota.</title>
        <authorList>
            <person name="Stieglmeier M."/>
            <person name="Klingl A."/>
            <person name="Alves R.J."/>
            <person name="Rittmann S.K."/>
            <person name="Melcher M."/>
            <person name="Leisch N."/>
            <person name="Schleper C."/>
        </authorList>
    </citation>
    <scope>NUCLEOTIDE SEQUENCE [LARGE SCALE GENOMIC DNA]</scope>
    <source>
        <strain evidence="2">EN76</strain>
    </source>
</reference>
<dbReference type="AlphaFoldDB" id="A0A060HIN1"/>
<organism evidence="2 3">
    <name type="scientific">Nitrososphaera viennensis EN76</name>
    <dbReference type="NCBI Taxonomy" id="926571"/>
    <lineage>
        <taxon>Archaea</taxon>
        <taxon>Nitrososphaerota</taxon>
        <taxon>Nitrososphaeria</taxon>
        <taxon>Nitrososphaerales</taxon>
        <taxon>Nitrososphaeraceae</taxon>
        <taxon>Nitrososphaera</taxon>
    </lineage>
</organism>
<dbReference type="KEGG" id="nvn:NVIE_009580"/>
<keyword evidence="3" id="KW-1185">Reference proteome</keyword>
<gene>
    <name evidence="2" type="ORF">NVIE_009580</name>
</gene>
<name>A0A060HIN1_9ARCH</name>
<dbReference type="EMBL" id="CP007536">
    <property type="protein sequence ID" value="AIC15185.1"/>
    <property type="molecule type" value="Genomic_DNA"/>
</dbReference>
<sequence>MDMKMNNAGKTDDVGCIMTIRLRYDESKIVDKKDCTRFDQKKWTERQECRKMMTSDGRRMTKSDKMNRS</sequence>
<dbReference type="Proteomes" id="UP000027093">
    <property type="component" value="Chromosome"/>
</dbReference>
<evidence type="ECO:0000313" key="2">
    <source>
        <dbReference type="EMBL" id="AIC15185.1"/>
    </source>
</evidence>
<dbReference type="HOGENOM" id="CLU_2766242_0_0_2"/>
<protein>
    <submittedName>
        <fullName evidence="2">Uncharacterized protein</fullName>
    </submittedName>
</protein>
<accession>A0A060HIN1</accession>
<evidence type="ECO:0000256" key="1">
    <source>
        <dbReference type="SAM" id="MobiDB-lite"/>
    </source>
</evidence>
<feature type="region of interest" description="Disordered" evidence="1">
    <location>
        <begin position="49"/>
        <end position="69"/>
    </location>
</feature>